<dbReference type="EMBL" id="WUAV01000005">
    <property type="protein sequence ID" value="KAF1754497.1"/>
    <property type="molecule type" value="Genomic_DNA"/>
</dbReference>
<dbReference type="Proteomes" id="UP000483820">
    <property type="component" value="Chromosome V"/>
</dbReference>
<feature type="domain" description="F-box" evidence="1">
    <location>
        <begin position="825"/>
        <end position="872"/>
    </location>
</feature>
<reference evidence="2 3" key="1">
    <citation type="submission" date="2019-12" db="EMBL/GenBank/DDBJ databases">
        <title>Chromosome-level assembly of the Caenorhabditis remanei genome.</title>
        <authorList>
            <person name="Teterina A.A."/>
            <person name="Willis J.H."/>
            <person name="Phillips P.C."/>
        </authorList>
    </citation>
    <scope>NUCLEOTIDE SEQUENCE [LARGE SCALE GENOMIC DNA]</scope>
    <source>
        <strain evidence="2 3">PX506</strain>
        <tissue evidence="2">Whole organism</tissue>
    </source>
</reference>
<dbReference type="GO" id="GO:0045087">
    <property type="term" value="P:innate immune response"/>
    <property type="evidence" value="ECO:0007669"/>
    <property type="project" value="TreeGrafter"/>
</dbReference>
<feature type="domain" description="F-box" evidence="1">
    <location>
        <begin position="455"/>
        <end position="502"/>
    </location>
</feature>
<name>A0A6A5GGZ1_CAERE</name>
<dbReference type="AlphaFoldDB" id="A0A6A5GGZ1"/>
<sequence length="1110" mass="131904">MVNVTDKGPLVNRRRILEEFGKVQTQIATNPNAWRSVAFRVYKRICKAMGDDYVDYPEFEFWFSRFVQGNFDLNYDRCSDPKARSIIDLPLDVFNKIGEYLKLEDRFQLRNVCKDIRYQVDNWDLKLDEIFYNGANEWRITPTLGPGPFFSQNVNNRFYRDPNSFVMNILKLPKLQVEKLTIYKQDECWEKFIRVLNESNRKLLVKKVQFPCFYPSKIDLHFMIPGVLEEIKLFIENPKRKEIIEIVESEQCQKAKMVYIDSPTVISKFPLDALYNCPRFTLQLGKRPADGLKSKFLKTLMNEGKVQKCVLYVSNYVGVPSQIMNYFNEPEAMVPNFPLLRRYPIPGTNEFYELEDRVELSTANISAKVIKTFEMAEVTDPMETRKLILTAFRAVQIQIAANPEIWRELSFEVHKELFEELGDDFVDYPEFEFWFSRFLQGNFDLNYDKSSDPKARSLTDLPLEVFNKIGENLKIKNKLQLRDVCKDFRFKVDNWDFKVMTFCYKNENDWKIFDGGCRIGLYQNPISFFMNMLKLPKFQLEKLTIYREDEYWKKLIEELDESNQKLPVRKVKVEFPFIRSSKIDLHFLVPEVLEEISVIMKAPSFEVINEFIKSDQCQAAKMVSIETNTCTSEFPLKALYNCLRFTLQIDNGSADKLKAEFIKELIRIGKVEWCRLDIANYTHFFNRYHQETQFLKHFNEENTMVPDNPLLRRIPIPKTNEFYELEYREEYPEGNQVDFVRLERKQFERDPLAIRRRILEEFEKVQTQIKINPESWRKLIFEAHKELCKELGANFMDYPEFEFGFLRFLRGNFDWGYDRRSDPKAPSITDLPFEGFNKIGANLELHDRFQLRNVCKDIRAQVDSWDPKVTEISYIDANNWNVWQSSRPEPYCVDIFGQNENSRCRPGFYQNPISFLMNVLGHPKLRVEKLTIHEQDEYWEKLIRELDESNRKIHVKNVEFPNRHYQSTINLNYMIPGVLEEIKIYLANSNHREIIEMIKSEQCQSAKMVYIESPKPTSKFPLDALYNCPRFTLRVGKVLKSRLMEYGEVEKCVLYISNYIAAPSQIMKYFNELEAMVPNFPSLRRYRIPGTNEFYELEYQGDSVRLERKQ</sequence>
<dbReference type="Pfam" id="PF00646">
    <property type="entry name" value="F-box"/>
    <property type="match status" value="1"/>
</dbReference>
<dbReference type="Pfam" id="PF17906">
    <property type="entry name" value="HTH_48"/>
    <property type="match status" value="3"/>
</dbReference>
<accession>A0A6A5GGZ1</accession>
<dbReference type="GeneID" id="78777087"/>
<feature type="domain" description="F-box" evidence="1">
    <location>
        <begin position="83"/>
        <end position="130"/>
    </location>
</feature>
<comment type="caution">
    <text evidence="2">The sequence shown here is derived from an EMBL/GenBank/DDBJ whole genome shotgun (WGS) entry which is preliminary data.</text>
</comment>
<dbReference type="Pfam" id="PF01827">
    <property type="entry name" value="FTH"/>
    <property type="match status" value="3"/>
</dbReference>
<protein>
    <recommendedName>
        <fullName evidence="1">F-box domain-containing protein</fullName>
    </recommendedName>
</protein>
<dbReference type="CTD" id="78777087"/>
<evidence type="ECO:0000259" key="1">
    <source>
        <dbReference type="PROSITE" id="PS50181"/>
    </source>
</evidence>
<proteinExistence type="predicted"/>
<gene>
    <name evidence="2" type="ORF">GCK72_021060</name>
</gene>
<dbReference type="InterPro" id="IPR001810">
    <property type="entry name" value="F-box_dom"/>
</dbReference>
<dbReference type="PANTHER" id="PTHR23015:SF4">
    <property type="entry name" value="DUF38 DOMAIN-CONTAINING PROTEIN-RELATED"/>
    <property type="match status" value="1"/>
</dbReference>
<dbReference type="RefSeq" id="XP_053582899.1">
    <property type="nucleotide sequence ID" value="XM_053733986.1"/>
</dbReference>
<dbReference type="PROSITE" id="PS50181">
    <property type="entry name" value="FBOX"/>
    <property type="match status" value="3"/>
</dbReference>
<dbReference type="KEGG" id="crq:GCK72_021060"/>
<dbReference type="PANTHER" id="PTHR23015">
    <property type="entry name" value="UNCHARACTERIZED C.ELEGANS PROTEIN"/>
    <property type="match status" value="1"/>
</dbReference>
<evidence type="ECO:0000313" key="2">
    <source>
        <dbReference type="EMBL" id="KAF1754497.1"/>
    </source>
</evidence>
<organism evidence="2 3">
    <name type="scientific">Caenorhabditis remanei</name>
    <name type="common">Caenorhabditis vulgaris</name>
    <dbReference type="NCBI Taxonomy" id="31234"/>
    <lineage>
        <taxon>Eukaryota</taxon>
        <taxon>Metazoa</taxon>
        <taxon>Ecdysozoa</taxon>
        <taxon>Nematoda</taxon>
        <taxon>Chromadorea</taxon>
        <taxon>Rhabditida</taxon>
        <taxon>Rhabditina</taxon>
        <taxon>Rhabditomorpha</taxon>
        <taxon>Rhabditoidea</taxon>
        <taxon>Rhabditidae</taxon>
        <taxon>Peloderinae</taxon>
        <taxon>Caenorhabditis</taxon>
    </lineage>
</organism>
<dbReference type="InterPro" id="IPR041426">
    <property type="entry name" value="Mos1_HTH"/>
</dbReference>
<dbReference type="InterPro" id="IPR040161">
    <property type="entry name" value="FB224"/>
</dbReference>
<evidence type="ECO:0000313" key="3">
    <source>
        <dbReference type="Proteomes" id="UP000483820"/>
    </source>
</evidence>
<dbReference type="SMART" id="SM00256">
    <property type="entry name" value="FBOX"/>
    <property type="match status" value="3"/>
</dbReference>
<dbReference type="CDD" id="cd22150">
    <property type="entry name" value="F-box_CeFBXA-like"/>
    <property type="match status" value="3"/>
</dbReference>
<dbReference type="InterPro" id="IPR002900">
    <property type="entry name" value="DUF38/FTH_CAE_spp"/>
</dbReference>